<keyword evidence="1" id="KW-1133">Transmembrane helix</keyword>
<proteinExistence type="predicted"/>
<sequence length="175" mass="20293">NMVEIIPKPAAKLPNWQNILFYFSFGLLLMTVLTYFILDIYLNKAETTSKNLEETLAREKTAEEIVLEKEVFGYQRKIEGFSKLINQHLFSSKFFEFIEKNSHPQVWFSKLDLNPVKGEAKLTGEAENFTILHQQLQILRANPSVKNLNLVKITIGKEGRVNFELNLDLDPDLFK</sequence>
<name>A0A2M7Z588_9BACT</name>
<gene>
    <name evidence="2" type="ORF">CO145_01065</name>
</gene>
<evidence type="ECO:0000313" key="3">
    <source>
        <dbReference type="Proteomes" id="UP000231034"/>
    </source>
</evidence>
<reference evidence="3" key="1">
    <citation type="submission" date="2017-09" db="EMBL/GenBank/DDBJ databases">
        <title>Depth-based differentiation of microbial function through sediment-hosted aquifers and enrichment of novel symbionts in the deep terrestrial subsurface.</title>
        <authorList>
            <person name="Probst A.J."/>
            <person name="Ladd B."/>
            <person name="Jarett J.K."/>
            <person name="Geller-Mcgrath D.E."/>
            <person name="Sieber C.M.K."/>
            <person name="Emerson J.B."/>
            <person name="Anantharaman K."/>
            <person name="Thomas B.C."/>
            <person name="Malmstrom R."/>
            <person name="Stieglmeier M."/>
            <person name="Klingl A."/>
            <person name="Woyke T."/>
            <person name="Ryan C.M."/>
            <person name="Banfield J.F."/>
        </authorList>
    </citation>
    <scope>NUCLEOTIDE SEQUENCE [LARGE SCALE GENOMIC DNA]</scope>
</reference>
<evidence type="ECO:0008006" key="4">
    <source>
        <dbReference type="Google" id="ProtNLM"/>
    </source>
</evidence>
<feature type="non-terminal residue" evidence="2">
    <location>
        <position position="1"/>
    </location>
</feature>
<dbReference type="EMBL" id="PFVR01000034">
    <property type="protein sequence ID" value="PJA84537.1"/>
    <property type="molecule type" value="Genomic_DNA"/>
</dbReference>
<dbReference type="Proteomes" id="UP000231034">
    <property type="component" value="Unassembled WGS sequence"/>
</dbReference>
<accession>A0A2M7Z588</accession>
<organism evidence="2 3">
    <name type="scientific">Candidatus Nealsonbacteria bacterium CG_4_9_14_3_um_filter_37_13</name>
    <dbReference type="NCBI Taxonomy" id="1974695"/>
    <lineage>
        <taxon>Bacteria</taxon>
        <taxon>Candidatus Nealsoniibacteriota</taxon>
    </lineage>
</organism>
<evidence type="ECO:0000256" key="1">
    <source>
        <dbReference type="SAM" id="Phobius"/>
    </source>
</evidence>
<evidence type="ECO:0000313" key="2">
    <source>
        <dbReference type="EMBL" id="PJA84537.1"/>
    </source>
</evidence>
<keyword evidence="1" id="KW-0812">Transmembrane</keyword>
<comment type="caution">
    <text evidence="2">The sequence shown here is derived from an EMBL/GenBank/DDBJ whole genome shotgun (WGS) entry which is preliminary data.</text>
</comment>
<feature type="transmembrane region" description="Helical" evidence="1">
    <location>
        <begin position="20"/>
        <end position="42"/>
    </location>
</feature>
<protein>
    <recommendedName>
        <fullName evidence="4">PilN domain-containing protein</fullName>
    </recommendedName>
</protein>
<keyword evidence="1" id="KW-0472">Membrane</keyword>
<dbReference type="AlphaFoldDB" id="A0A2M7Z588"/>